<evidence type="ECO:0000313" key="1">
    <source>
        <dbReference type="EMBL" id="MBP2329188.1"/>
    </source>
</evidence>
<reference evidence="1 2" key="1">
    <citation type="submission" date="2021-03" db="EMBL/GenBank/DDBJ databases">
        <title>Sequencing the genomes of 1000 actinobacteria strains.</title>
        <authorList>
            <person name="Klenk H.-P."/>
        </authorList>
    </citation>
    <scope>NUCLEOTIDE SEQUENCE [LARGE SCALE GENOMIC DNA]</scope>
    <source>
        <strain evidence="1 2">DSM 46670</strain>
    </source>
</reference>
<dbReference type="Proteomes" id="UP001519332">
    <property type="component" value="Unassembled WGS sequence"/>
</dbReference>
<proteinExistence type="predicted"/>
<keyword evidence="2" id="KW-1185">Reference proteome</keyword>
<gene>
    <name evidence="1" type="ORF">JOF56_009573</name>
</gene>
<name>A0ABS4TXT6_9PSEU</name>
<accession>A0ABS4TXT6</accession>
<dbReference type="RefSeq" id="WP_209646029.1">
    <property type="nucleotide sequence ID" value="NZ_JAGINW010000001.1"/>
</dbReference>
<evidence type="ECO:0000313" key="2">
    <source>
        <dbReference type="Proteomes" id="UP001519332"/>
    </source>
</evidence>
<comment type="caution">
    <text evidence="1">The sequence shown here is derived from an EMBL/GenBank/DDBJ whole genome shotgun (WGS) entry which is preliminary data.</text>
</comment>
<sequence length="86" mass="9545">MRHHQLLDCGQLRGIERWLMSDRRGQRARRHPASPVSVFTAQFISAELCLNGRSAMAGRDCFPLGRLIGPGVLQWVSAAAPNFDDA</sequence>
<organism evidence="1 2">
    <name type="scientific">Kibdelosporangium banguiense</name>
    <dbReference type="NCBI Taxonomy" id="1365924"/>
    <lineage>
        <taxon>Bacteria</taxon>
        <taxon>Bacillati</taxon>
        <taxon>Actinomycetota</taxon>
        <taxon>Actinomycetes</taxon>
        <taxon>Pseudonocardiales</taxon>
        <taxon>Pseudonocardiaceae</taxon>
        <taxon>Kibdelosporangium</taxon>
    </lineage>
</organism>
<protein>
    <submittedName>
        <fullName evidence="1">Uncharacterized protein</fullName>
    </submittedName>
</protein>
<dbReference type="EMBL" id="JAGINW010000001">
    <property type="protein sequence ID" value="MBP2329188.1"/>
    <property type="molecule type" value="Genomic_DNA"/>
</dbReference>